<organism evidence="2 3">
    <name type="scientific">Acanthoscelides obtectus</name>
    <name type="common">Bean weevil</name>
    <name type="synonym">Bruchus obtectus</name>
    <dbReference type="NCBI Taxonomy" id="200917"/>
    <lineage>
        <taxon>Eukaryota</taxon>
        <taxon>Metazoa</taxon>
        <taxon>Ecdysozoa</taxon>
        <taxon>Arthropoda</taxon>
        <taxon>Hexapoda</taxon>
        <taxon>Insecta</taxon>
        <taxon>Pterygota</taxon>
        <taxon>Neoptera</taxon>
        <taxon>Endopterygota</taxon>
        <taxon>Coleoptera</taxon>
        <taxon>Polyphaga</taxon>
        <taxon>Cucujiformia</taxon>
        <taxon>Chrysomeloidea</taxon>
        <taxon>Chrysomelidae</taxon>
        <taxon>Bruchinae</taxon>
        <taxon>Bruchini</taxon>
        <taxon>Acanthoscelides</taxon>
    </lineage>
</organism>
<dbReference type="Proteomes" id="UP001152888">
    <property type="component" value="Unassembled WGS sequence"/>
</dbReference>
<evidence type="ECO:0000313" key="3">
    <source>
        <dbReference type="Proteomes" id="UP001152888"/>
    </source>
</evidence>
<proteinExistence type="predicted"/>
<evidence type="ECO:0000256" key="1">
    <source>
        <dbReference type="SAM" id="MobiDB-lite"/>
    </source>
</evidence>
<gene>
    <name evidence="2" type="ORF">ACAOBT_LOCUS5443</name>
</gene>
<sequence>MNPNIAPHKFACQLDRQLSCTRRVFSEKGQGRKTSRHAGRDPKPESPSLNAWKLLRRSMMNCLNL</sequence>
<feature type="region of interest" description="Disordered" evidence="1">
    <location>
        <begin position="25"/>
        <end position="49"/>
    </location>
</feature>
<evidence type="ECO:0000313" key="2">
    <source>
        <dbReference type="EMBL" id="CAH1963851.1"/>
    </source>
</evidence>
<name>A0A9P0K0C6_ACAOB</name>
<accession>A0A9P0K0C6</accession>
<keyword evidence="3" id="KW-1185">Reference proteome</keyword>
<reference evidence="2" key="1">
    <citation type="submission" date="2022-03" db="EMBL/GenBank/DDBJ databases">
        <authorList>
            <person name="Sayadi A."/>
        </authorList>
    </citation>
    <scope>NUCLEOTIDE SEQUENCE</scope>
</reference>
<comment type="caution">
    <text evidence="2">The sequence shown here is derived from an EMBL/GenBank/DDBJ whole genome shotgun (WGS) entry which is preliminary data.</text>
</comment>
<dbReference type="EMBL" id="CAKOFQ010006711">
    <property type="protein sequence ID" value="CAH1963851.1"/>
    <property type="molecule type" value="Genomic_DNA"/>
</dbReference>
<dbReference type="AlphaFoldDB" id="A0A9P0K0C6"/>
<protein>
    <submittedName>
        <fullName evidence="2">Uncharacterized protein</fullName>
    </submittedName>
</protein>